<evidence type="ECO:0000256" key="1">
    <source>
        <dbReference type="SAM" id="MobiDB-lite"/>
    </source>
</evidence>
<feature type="compositionally biased region" description="Polar residues" evidence="1">
    <location>
        <begin position="32"/>
        <end position="42"/>
    </location>
</feature>
<name>A0A182PEU9_9DIPT</name>
<evidence type="ECO:0000313" key="2">
    <source>
        <dbReference type="EnsemblMetazoa" id="AEPI005454-PA"/>
    </source>
</evidence>
<dbReference type="STRING" id="199890.A0A182PEU9"/>
<feature type="compositionally biased region" description="Basic and acidic residues" evidence="1">
    <location>
        <begin position="61"/>
        <end position="77"/>
    </location>
</feature>
<organism evidence="2 3">
    <name type="scientific">Anopheles epiroticus</name>
    <dbReference type="NCBI Taxonomy" id="199890"/>
    <lineage>
        <taxon>Eukaryota</taxon>
        <taxon>Metazoa</taxon>
        <taxon>Ecdysozoa</taxon>
        <taxon>Arthropoda</taxon>
        <taxon>Hexapoda</taxon>
        <taxon>Insecta</taxon>
        <taxon>Pterygota</taxon>
        <taxon>Neoptera</taxon>
        <taxon>Endopterygota</taxon>
        <taxon>Diptera</taxon>
        <taxon>Nematocera</taxon>
        <taxon>Culicoidea</taxon>
        <taxon>Culicidae</taxon>
        <taxon>Anophelinae</taxon>
        <taxon>Anopheles</taxon>
    </lineage>
</organism>
<evidence type="ECO:0000313" key="3">
    <source>
        <dbReference type="Proteomes" id="UP000075885"/>
    </source>
</evidence>
<reference evidence="2" key="2">
    <citation type="submission" date="2020-05" db="UniProtKB">
        <authorList>
            <consortium name="EnsemblMetazoa"/>
        </authorList>
    </citation>
    <scope>IDENTIFICATION</scope>
    <source>
        <strain evidence="2">Epiroticus2</strain>
    </source>
</reference>
<reference evidence="3" key="1">
    <citation type="submission" date="2013-03" db="EMBL/GenBank/DDBJ databases">
        <title>The Genome Sequence of Anopheles epiroticus epiroticus2.</title>
        <authorList>
            <consortium name="The Broad Institute Genomics Platform"/>
            <person name="Neafsey D.E."/>
            <person name="Howell P."/>
            <person name="Walker B."/>
            <person name="Young S.K."/>
            <person name="Zeng Q."/>
            <person name="Gargeya S."/>
            <person name="Fitzgerald M."/>
            <person name="Haas B."/>
            <person name="Abouelleil A."/>
            <person name="Allen A.W."/>
            <person name="Alvarado L."/>
            <person name="Arachchi H.M."/>
            <person name="Berlin A.M."/>
            <person name="Chapman S.B."/>
            <person name="Gainer-Dewar J."/>
            <person name="Goldberg J."/>
            <person name="Griggs A."/>
            <person name="Gujja S."/>
            <person name="Hansen M."/>
            <person name="Howarth C."/>
            <person name="Imamovic A."/>
            <person name="Ireland A."/>
            <person name="Larimer J."/>
            <person name="McCowan C."/>
            <person name="Murphy C."/>
            <person name="Pearson M."/>
            <person name="Poon T.W."/>
            <person name="Priest M."/>
            <person name="Roberts A."/>
            <person name="Saif S."/>
            <person name="Shea T."/>
            <person name="Sisk P."/>
            <person name="Sykes S."/>
            <person name="Wortman J."/>
            <person name="Nusbaum C."/>
            <person name="Birren B."/>
        </authorList>
    </citation>
    <scope>NUCLEOTIDE SEQUENCE [LARGE SCALE GENOMIC DNA]</scope>
    <source>
        <strain evidence="3">Epiroticus2</strain>
    </source>
</reference>
<proteinExistence type="predicted"/>
<feature type="region of interest" description="Disordered" evidence="1">
    <location>
        <begin position="25"/>
        <end position="77"/>
    </location>
</feature>
<accession>A0A182PEU9</accession>
<keyword evidence="3" id="KW-1185">Reference proteome</keyword>
<dbReference type="Proteomes" id="UP000075885">
    <property type="component" value="Unassembled WGS sequence"/>
</dbReference>
<sequence length="77" mass="8744">MFNEIYPDEEFLPRAPDPEEIIIGEEEPVPDQTDSLQDNSEPVDNASECRELESESTVAQEAKEDTIDKAEECTEQK</sequence>
<dbReference type="EnsemblMetazoa" id="AEPI005454-RA">
    <property type="protein sequence ID" value="AEPI005454-PA"/>
    <property type="gene ID" value="AEPI005454"/>
</dbReference>
<protein>
    <submittedName>
        <fullName evidence="2">Uncharacterized protein</fullName>
    </submittedName>
</protein>
<dbReference type="AlphaFoldDB" id="A0A182PEU9"/>
<dbReference type="VEuPathDB" id="VectorBase:AEPI005454"/>